<dbReference type="InterPro" id="IPR009395">
    <property type="entry name" value="BLOC1S1"/>
</dbReference>
<keyword evidence="3" id="KW-0175">Coiled coil</keyword>
<proteinExistence type="inferred from homology"/>
<dbReference type="Pfam" id="PF06320">
    <property type="entry name" value="GCN5L1"/>
    <property type="match status" value="1"/>
</dbReference>
<evidence type="ECO:0000313" key="5">
    <source>
        <dbReference type="Proteomes" id="UP001172684"/>
    </source>
</evidence>
<dbReference type="Proteomes" id="UP001172684">
    <property type="component" value="Unassembled WGS sequence"/>
</dbReference>
<keyword evidence="5" id="KW-1185">Reference proteome</keyword>
<feature type="coiled-coil region" evidence="3">
    <location>
        <begin position="38"/>
        <end position="67"/>
    </location>
</feature>
<name>A0ABQ9NT70_9PEZI</name>
<protein>
    <recommendedName>
        <fullName evidence="2">Biogenesis of lysosome-related organelles complex 1 subunit 1</fullName>
    </recommendedName>
</protein>
<evidence type="ECO:0000313" key="4">
    <source>
        <dbReference type="EMBL" id="KAJ9664908.1"/>
    </source>
</evidence>
<comment type="similarity">
    <text evidence="1">Belongs to the BLOC1S1 family.</text>
</comment>
<dbReference type="PANTHER" id="PTHR13073">
    <property type="entry name" value="BLOC-1 COMPLEX SUBUNIT 1"/>
    <property type="match status" value="1"/>
</dbReference>
<dbReference type="EMBL" id="JAPDRL010000034">
    <property type="protein sequence ID" value="KAJ9664908.1"/>
    <property type="molecule type" value="Genomic_DNA"/>
</dbReference>
<gene>
    <name evidence="4" type="ORF">H2201_004960</name>
</gene>
<dbReference type="PANTHER" id="PTHR13073:SF0">
    <property type="entry name" value="BIOGENESIS OF LYSOSOME-RELATED ORGANELLES COMPLEX 1 SUBUNIT 1"/>
    <property type="match status" value="1"/>
</dbReference>
<accession>A0ABQ9NT70</accession>
<sequence length="123" mass="13162">MTSNTDSARRTAEARAAVTASLSSVGSSVDVGLRARAKDLHANEAAILEQEKELAKQTAALKKEAAQWQKLADTSTKQLNEIGDTQNWAEMIERDLLVVEETLRLAEGKPAADNASGTNGWAP</sequence>
<evidence type="ECO:0000256" key="3">
    <source>
        <dbReference type="SAM" id="Coils"/>
    </source>
</evidence>
<comment type="caution">
    <text evidence="4">The sequence shown here is derived from an EMBL/GenBank/DDBJ whole genome shotgun (WGS) entry which is preliminary data.</text>
</comment>
<reference evidence="4" key="1">
    <citation type="submission" date="2022-10" db="EMBL/GenBank/DDBJ databases">
        <title>Culturing micro-colonial fungi from biological soil crusts in the Mojave desert and describing Neophaeococcomyces mojavensis, and introducing the new genera and species Taxawa tesnikishii.</title>
        <authorList>
            <person name="Kurbessoian T."/>
            <person name="Stajich J.E."/>
        </authorList>
    </citation>
    <scope>NUCLEOTIDE SEQUENCE</scope>
    <source>
        <strain evidence="4">TK_1</strain>
    </source>
</reference>
<evidence type="ECO:0000256" key="2">
    <source>
        <dbReference type="ARBA" id="ARBA00019577"/>
    </source>
</evidence>
<organism evidence="4 5">
    <name type="scientific">Coniosporium apollinis</name>
    <dbReference type="NCBI Taxonomy" id="61459"/>
    <lineage>
        <taxon>Eukaryota</taxon>
        <taxon>Fungi</taxon>
        <taxon>Dikarya</taxon>
        <taxon>Ascomycota</taxon>
        <taxon>Pezizomycotina</taxon>
        <taxon>Dothideomycetes</taxon>
        <taxon>Dothideomycetes incertae sedis</taxon>
        <taxon>Coniosporium</taxon>
    </lineage>
</organism>
<evidence type="ECO:0000256" key="1">
    <source>
        <dbReference type="ARBA" id="ARBA00007133"/>
    </source>
</evidence>